<proteinExistence type="predicted"/>
<organism evidence="3 4">
    <name type="scientific">Amblyomma americanum</name>
    <name type="common">Lone star tick</name>
    <dbReference type="NCBI Taxonomy" id="6943"/>
    <lineage>
        <taxon>Eukaryota</taxon>
        <taxon>Metazoa</taxon>
        <taxon>Ecdysozoa</taxon>
        <taxon>Arthropoda</taxon>
        <taxon>Chelicerata</taxon>
        <taxon>Arachnida</taxon>
        <taxon>Acari</taxon>
        <taxon>Parasitiformes</taxon>
        <taxon>Ixodida</taxon>
        <taxon>Ixodoidea</taxon>
        <taxon>Ixodidae</taxon>
        <taxon>Amblyomminae</taxon>
        <taxon>Amblyomma</taxon>
    </lineage>
</organism>
<reference evidence="3 4" key="1">
    <citation type="journal article" date="2023" name="Arcadia Sci">
        <title>De novo assembly of a long-read Amblyomma americanum tick genome.</title>
        <authorList>
            <person name="Chou S."/>
            <person name="Poskanzer K.E."/>
            <person name="Rollins M."/>
            <person name="Thuy-Boun P.S."/>
        </authorList>
    </citation>
    <scope>NUCLEOTIDE SEQUENCE [LARGE SCALE GENOMIC DNA]</scope>
    <source>
        <strain evidence="3">F_SG_1</strain>
        <tissue evidence="3">Salivary glands</tissue>
    </source>
</reference>
<dbReference type="AlphaFoldDB" id="A0AAQ4FKA2"/>
<protein>
    <recommendedName>
        <fullName evidence="5">Secreted protein</fullName>
    </recommendedName>
</protein>
<keyword evidence="2" id="KW-0732">Signal</keyword>
<evidence type="ECO:0000313" key="3">
    <source>
        <dbReference type="EMBL" id="KAK8787704.1"/>
    </source>
</evidence>
<dbReference type="EMBL" id="JARKHS020001533">
    <property type="protein sequence ID" value="KAK8787704.1"/>
    <property type="molecule type" value="Genomic_DNA"/>
</dbReference>
<name>A0AAQ4FKA2_AMBAM</name>
<gene>
    <name evidence="3" type="ORF">V5799_022520</name>
</gene>
<evidence type="ECO:0000256" key="1">
    <source>
        <dbReference type="SAM" id="MobiDB-lite"/>
    </source>
</evidence>
<dbReference type="Proteomes" id="UP001321473">
    <property type="component" value="Unassembled WGS sequence"/>
</dbReference>
<feature type="chain" id="PRO_5043003872" description="Secreted protein" evidence="2">
    <location>
        <begin position="18"/>
        <end position="116"/>
    </location>
</feature>
<feature type="region of interest" description="Disordered" evidence="1">
    <location>
        <begin position="97"/>
        <end position="116"/>
    </location>
</feature>
<comment type="caution">
    <text evidence="3">The sequence shown here is derived from an EMBL/GenBank/DDBJ whole genome shotgun (WGS) entry which is preliminary data.</text>
</comment>
<evidence type="ECO:0000313" key="4">
    <source>
        <dbReference type="Proteomes" id="UP001321473"/>
    </source>
</evidence>
<feature type="compositionally biased region" description="Polar residues" evidence="1">
    <location>
        <begin position="97"/>
        <end position="106"/>
    </location>
</feature>
<evidence type="ECO:0008006" key="5">
    <source>
        <dbReference type="Google" id="ProtNLM"/>
    </source>
</evidence>
<feature type="signal peptide" evidence="2">
    <location>
        <begin position="1"/>
        <end position="17"/>
    </location>
</feature>
<accession>A0AAQ4FKA2</accession>
<sequence>MQGKQVMLLWLMETGLALYSAEDLQPGQHTVKLLVGSKVALFATAGVSTISSTCRHLGSDNSKDGFVGVSCPVPDSDVQCSTPGFSCISDVSNMGYNTLPSDTSPVGSARRQGSCR</sequence>
<keyword evidence="4" id="KW-1185">Reference proteome</keyword>
<evidence type="ECO:0000256" key="2">
    <source>
        <dbReference type="SAM" id="SignalP"/>
    </source>
</evidence>